<dbReference type="EMBL" id="JBHSAQ010000010">
    <property type="protein sequence ID" value="MFC3958970.1"/>
    <property type="molecule type" value="Genomic_DNA"/>
</dbReference>
<dbReference type="InterPro" id="IPR003439">
    <property type="entry name" value="ABC_transporter-like_ATP-bd"/>
</dbReference>
<evidence type="ECO:0000313" key="6">
    <source>
        <dbReference type="EMBL" id="MFC3958970.1"/>
    </source>
</evidence>
<keyword evidence="3" id="KW-0547">Nucleotide-binding</keyword>
<reference evidence="6 7" key="1">
    <citation type="journal article" date="2019" name="Int. J. Syst. Evol. Microbiol.">
        <title>The Global Catalogue of Microorganisms (GCM) 10K type strain sequencing project: providing services to taxonomists for standard genome sequencing and annotation.</title>
        <authorList>
            <consortium name="The Broad Institute Genomics Platform"/>
            <consortium name="The Broad Institute Genome Sequencing Center for Infectious Disease"/>
            <person name="Wu L."/>
            <person name="Ma J."/>
        </authorList>
    </citation>
    <scope>NUCLEOTIDE SEQUENCE [LARGE SCALE GENOMIC DNA]</scope>
    <source>
        <strain evidence="6 7">IBRC-M 10256</strain>
    </source>
</reference>
<evidence type="ECO:0000256" key="3">
    <source>
        <dbReference type="ARBA" id="ARBA00022741"/>
    </source>
</evidence>
<feature type="domain" description="ABC transporter" evidence="5">
    <location>
        <begin position="3"/>
        <end position="232"/>
    </location>
</feature>
<keyword evidence="2" id="KW-0813">Transport</keyword>
<comment type="similarity">
    <text evidence="1">Belongs to the ABC transporter superfamily.</text>
</comment>
<keyword evidence="4 6" id="KW-0067">ATP-binding</keyword>
<dbReference type="SUPFAM" id="SSF52540">
    <property type="entry name" value="P-loop containing nucleoside triphosphate hydrolases"/>
    <property type="match status" value="1"/>
</dbReference>
<accession>A0ABD5NQI1</accession>
<dbReference type="SMART" id="SM00382">
    <property type="entry name" value="AAA"/>
    <property type="match status" value="1"/>
</dbReference>
<dbReference type="GO" id="GO:0005524">
    <property type="term" value="F:ATP binding"/>
    <property type="evidence" value="ECO:0007669"/>
    <property type="project" value="UniProtKB-KW"/>
</dbReference>
<dbReference type="PANTHER" id="PTHR43335:SF2">
    <property type="entry name" value="ABC TRANSPORTER, ATP-BINDING PROTEIN"/>
    <property type="match status" value="1"/>
</dbReference>
<evidence type="ECO:0000256" key="2">
    <source>
        <dbReference type="ARBA" id="ARBA00022448"/>
    </source>
</evidence>
<dbReference type="Pfam" id="PF00005">
    <property type="entry name" value="ABC_tran"/>
    <property type="match status" value="1"/>
</dbReference>
<dbReference type="PROSITE" id="PS50893">
    <property type="entry name" value="ABC_TRANSPORTER_2"/>
    <property type="match status" value="1"/>
</dbReference>
<evidence type="ECO:0000256" key="4">
    <source>
        <dbReference type="ARBA" id="ARBA00022840"/>
    </source>
</evidence>
<evidence type="ECO:0000313" key="7">
    <source>
        <dbReference type="Proteomes" id="UP001595846"/>
    </source>
</evidence>
<dbReference type="Gene3D" id="3.40.50.300">
    <property type="entry name" value="P-loop containing nucleotide triphosphate hydrolases"/>
    <property type="match status" value="1"/>
</dbReference>
<evidence type="ECO:0000256" key="1">
    <source>
        <dbReference type="ARBA" id="ARBA00005417"/>
    </source>
</evidence>
<dbReference type="GeneID" id="73902764"/>
<dbReference type="RefSeq" id="WP_256533633.1">
    <property type="nucleotide sequence ID" value="NZ_CP101824.1"/>
</dbReference>
<evidence type="ECO:0000259" key="5">
    <source>
        <dbReference type="PROSITE" id="PS50893"/>
    </source>
</evidence>
<sequence length="296" mass="32201">MTLSLKAIGKRYADGVWGVRDVDLELDTGIHGLLGPNGAGKSTLLRIIATVSEPSEGSFVWNGTDVTDDPVTVRRVLGYLPQDFGVYPDLTAVEFLQYIAALRGVDGETAADRIDDLLAVAGLQDDRDRKLRTFSGGMCRSVGIVQALVNDPELLVVDEPTVGLDPEKRVQVRNLLTEVARDRVVLLSTHIVPDVEATANTVALLSDGELLDHTTPESLIEAAEGNVFEVLVPQSEVDSVRAQYQVSGTVQRTDGVRMRVIADDRPAPDAEPVVPTLEDAYLNRIDREGDRFDDSR</sequence>
<proteinExistence type="inferred from homology"/>
<protein>
    <submittedName>
        <fullName evidence="6">ATP-binding cassette domain-containing protein</fullName>
    </submittedName>
</protein>
<dbReference type="InterPro" id="IPR003593">
    <property type="entry name" value="AAA+_ATPase"/>
</dbReference>
<dbReference type="InterPro" id="IPR027417">
    <property type="entry name" value="P-loop_NTPase"/>
</dbReference>
<keyword evidence="7" id="KW-1185">Reference proteome</keyword>
<gene>
    <name evidence="6" type="ORF">ACFOUR_11410</name>
</gene>
<name>A0ABD5NQI1_9EURY</name>
<comment type="caution">
    <text evidence="6">The sequence shown here is derived from an EMBL/GenBank/DDBJ whole genome shotgun (WGS) entry which is preliminary data.</text>
</comment>
<dbReference type="PANTHER" id="PTHR43335">
    <property type="entry name" value="ABC TRANSPORTER, ATP-BINDING PROTEIN"/>
    <property type="match status" value="1"/>
</dbReference>
<dbReference type="Proteomes" id="UP001595846">
    <property type="component" value="Unassembled WGS sequence"/>
</dbReference>
<dbReference type="AlphaFoldDB" id="A0ABD5NQI1"/>
<organism evidence="6 7">
    <name type="scientific">Halovivax cerinus</name>
    <dbReference type="NCBI Taxonomy" id="1487865"/>
    <lineage>
        <taxon>Archaea</taxon>
        <taxon>Methanobacteriati</taxon>
        <taxon>Methanobacteriota</taxon>
        <taxon>Stenosarchaea group</taxon>
        <taxon>Halobacteria</taxon>
        <taxon>Halobacteriales</taxon>
        <taxon>Natrialbaceae</taxon>
        <taxon>Halovivax</taxon>
    </lineage>
</organism>